<evidence type="ECO:0000313" key="15">
    <source>
        <dbReference type="Proteomes" id="UP001231189"/>
    </source>
</evidence>
<feature type="transmembrane region" description="Helical" evidence="11">
    <location>
        <begin position="538"/>
        <end position="557"/>
    </location>
</feature>
<dbReference type="AlphaFoldDB" id="A0AAD8VFG1"/>
<keyword evidence="4" id="KW-0630">Potassium</keyword>
<feature type="transmembrane region" description="Helical" evidence="11">
    <location>
        <begin position="251"/>
        <end position="273"/>
    </location>
</feature>
<dbReference type="Pfam" id="PF01699">
    <property type="entry name" value="Na_Ca_ex"/>
    <property type="match status" value="2"/>
</dbReference>
<feature type="domain" description="Sodium/calcium exchanger membrane region" evidence="13">
    <location>
        <begin position="463"/>
        <end position="613"/>
    </location>
</feature>
<feature type="transmembrane region" description="Helical" evidence="11">
    <location>
        <begin position="427"/>
        <end position="445"/>
    </location>
</feature>
<feature type="transmembrane region" description="Helical" evidence="11">
    <location>
        <begin position="189"/>
        <end position="213"/>
    </location>
</feature>
<feature type="domain" description="Sodium/calcium exchanger membrane region" evidence="13">
    <location>
        <begin position="124"/>
        <end position="267"/>
    </location>
</feature>
<keyword evidence="2" id="KW-0813">Transport</keyword>
<feature type="transmembrane region" description="Helical" evidence="11">
    <location>
        <begin position="481"/>
        <end position="505"/>
    </location>
</feature>
<evidence type="ECO:0000256" key="7">
    <source>
        <dbReference type="ARBA" id="ARBA00023053"/>
    </source>
</evidence>
<dbReference type="PANTHER" id="PTHR12266:SF0">
    <property type="entry name" value="MITOCHONDRIAL SODIUM_CALCIUM EXCHANGER PROTEIN"/>
    <property type="match status" value="1"/>
</dbReference>
<accession>A0AAD8VFG1</accession>
<keyword evidence="6 11" id="KW-1133">Transmembrane helix</keyword>
<dbReference type="GO" id="GO:0006814">
    <property type="term" value="P:sodium ion transport"/>
    <property type="evidence" value="ECO:0007669"/>
    <property type="project" value="UniProtKB-KW"/>
</dbReference>
<dbReference type="InterPro" id="IPR051359">
    <property type="entry name" value="CaCA_antiporter"/>
</dbReference>
<evidence type="ECO:0000256" key="1">
    <source>
        <dbReference type="ARBA" id="ARBA00004141"/>
    </source>
</evidence>
<evidence type="ECO:0000256" key="3">
    <source>
        <dbReference type="ARBA" id="ARBA00022449"/>
    </source>
</evidence>
<feature type="transmembrane region" description="Helical" evidence="11">
    <location>
        <begin position="225"/>
        <end position="245"/>
    </location>
</feature>
<dbReference type="FunFam" id="1.20.1420.30:FF:000028">
    <property type="entry name" value="Cation/calcium exchanger 5"/>
    <property type="match status" value="1"/>
</dbReference>
<dbReference type="PANTHER" id="PTHR12266">
    <property type="entry name" value="NA+/CA2+ K+ INDEPENDENT EXCHANGER"/>
    <property type="match status" value="1"/>
</dbReference>
<evidence type="ECO:0000256" key="11">
    <source>
        <dbReference type="SAM" id="Phobius"/>
    </source>
</evidence>
<feature type="transmembrane region" description="Helical" evidence="11">
    <location>
        <begin position="457"/>
        <end position="475"/>
    </location>
</feature>
<dbReference type="GO" id="GO:0008324">
    <property type="term" value="F:monoatomic cation transmembrane transporter activity"/>
    <property type="evidence" value="ECO:0007669"/>
    <property type="project" value="TreeGrafter"/>
</dbReference>
<keyword evidence="4" id="KW-0633">Potassium transport</keyword>
<dbReference type="EMBL" id="JAUUTY010000113">
    <property type="protein sequence ID" value="KAK1603156.1"/>
    <property type="molecule type" value="Genomic_DNA"/>
</dbReference>
<keyword evidence="5 11" id="KW-0812">Transmembrane</keyword>
<keyword evidence="15" id="KW-1185">Reference proteome</keyword>
<keyword evidence="8 11" id="KW-0472">Membrane</keyword>
<feature type="signal peptide" evidence="12">
    <location>
        <begin position="1"/>
        <end position="33"/>
    </location>
</feature>
<proteinExistence type="inferred from homology"/>
<dbReference type="InterPro" id="IPR044880">
    <property type="entry name" value="NCX_ion-bd_dom_sf"/>
</dbReference>
<evidence type="ECO:0000259" key="13">
    <source>
        <dbReference type="Pfam" id="PF01699"/>
    </source>
</evidence>
<name>A0AAD8VFG1_LOLMU</name>
<feature type="transmembrane region" description="Helical" evidence="11">
    <location>
        <begin position="569"/>
        <end position="587"/>
    </location>
</feature>
<feature type="transmembrane region" description="Helical" evidence="11">
    <location>
        <begin position="599"/>
        <end position="621"/>
    </location>
</feature>
<keyword evidence="9" id="KW-0406">Ion transport</keyword>
<evidence type="ECO:0000256" key="10">
    <source>
        <dbReference type="ARBA" id="ARBA00038187"/>
    </source>
</evidence>
<dbReference type="GO" id="GO:0015297">
    <property type="term" value="F:antiporter activity"/>
    <property type="evidence" value="ECO:0007669"/>
    <property type="project" value="UniProtKB-KW"/>
</dbReference>
<evidence type="ECO:0000313" key="14">
    <source>
        <dbReference type="EMBL" id="KAK1603156.1"/>
    </source>
</evidence>
<keyword evidence="3" id="KW-0050">Antiport</keyword>
<dbReference type="InterPro" id="IPR004837">
    <property type="entry name" value="NaCa_Exmemb"/>
</dbReference>
<dbReference type="Proteomes" id="UP001231189">
    <property type="component" value="Unassembled WGS sequence"/>
</dbReference>
<sequence length="627" mass="67774">MIASRPPHPRRIRPLAAASLVLFLLFLSIRSDGDSPRPSRPVYRRFLSASPAASNGGNLSEITPPQLDNPSASCAGIARHEGFSSQCDFVRAHPQCSSGGFVDYLDFFYCRCERFSLLGYAVLAVCLAALFYMLGNTAADYFCCSLEKMSALLRLPPTVAGVTLLPFGNGAPDVFASIAAFMGSGSGDVGLNSVLGGAVFVTCVVVGAVSLSVVEKNVQIDWKCFVRDVGFFLITLLALSIILIVGKVTFWGAMLFVLIYVVYAFVVAANELLRKHARMLKFDLVTPLLPVRASIFAQGVEEDDSVYTSLLEEDTSEEDLAHTNTSLPQWMWASHVAIYSNQGRDGSPDRPLWGWNEEGRVDTSTLNFSKLFLFLELPLTIPRKLTIPIVEQDRWSKQYAVASAGLAPLLLAFLWNSQDGVSTGATIASYVISALFGIALAALAFKFTTPDRPPRRYLFPWVCGGFVMSITWFYIIANELVALLVAFGVILGINPSILGLTVLAWGNSMGDLMSNVALAMNGGDGVQIAMSGCYAGPMFNTLAGLGISMLLGAWSTAPNSYALPQDSSLIYTMSFLVAGLIWALVMLPRGDMRPNRTLGVGLIALYSVFLFIRVTNAMGMLPLPGLN</sequence>
<keyword evidence="12" id="KW-0732">Signal</keyword>
<evidence type="ECO:0000256" key="2">
    <source>
        <dbReference type="ARBA" id="ARBA00022448"/>
    </source>
</evidence>
<comment type="caution">
    <text evidence="14">The sequence shown here is derived from an EMBL/GenBank/DDBJ whole genome shotgun (WGS) entry which is preliminary data.</text>
</comment>
<feature type="transmembrane region" description="Helical" evidence="11">
    <location>
        <begin position="151"/>
        <end position="169"/>
    </location>
</feature>
<dbReference type="Gene3D" id="1.20.1420.30">
    <property type="entry name" value="NCX, central ion-binding region"/>
    <property type="match status" value="2"/>
</dbReference>
<reference evidence="14" key="1">
    <citation type="submission" date="2023-07" db="EMBL/GenBank/DDBJ databases">
        <title>A chromosome-level genome assembly of Lolium multiflorum.</title>
        <authorList>
            <person name="Chen Y."/>
            <person name="Copetti D."/>
            <person name="Kolliker R."/>
            <person name="Studer B."/>
        </authorList>
    </citation>
    <scope>NUCLEOTIDE SEQUENCE</scope>
    <source>
        <strain evidence="14">02402/16</strain>
        <tissue evidence="14">Leaf</tissue>
    </source>
</reference>
<keyword evidence="7" id="KW-0915">Sodium</keyword>
<dbReference type="GO" id="GO:0016020">
    <property type="term" value="C:membrane"/>
    <property type="evidence" value="ECO:0007669"/>
    <property type="project" value="UniProtKB-SubCell"/>
</dbReference>
<evidence type="ECO:0000256" key="4">
    <source>
        <dbReference type="ARBA" id="ARBA00022538"/>
    </source>
</evidence>
<keyword evidence="9" id="KW-0739">Sodium transport</keyword>
<organism evidence="14 15">
    <name type="scientific">Lolium multiflorum</name>
    <name type="common">Italian ryegrass</name>
    <name type="synonym">Lolium perenne subsp. multiflorum</name>
    <dbReference type="NCBI Taxonomy" id="4521"/>
    <lineage>
        <taxon>Eukaryota</taxon>
        <taxon>Viridiplantae</taxon>
        <taxon>Streptophyta</taxon>
        <taxon>Embryophyta</taxon>
        <taxon>Tracheophyta</taxon>
        <taxon>Spermatophyta</taxon>
        <taxon>Magnoliopsida</taxon>
        <taxon>Liliopsida</taxon>
        <taxon>Poales</taxon>
        <taxon>Poaceae</taxon>
        <taxon>BOP clade</taxon>
        <taxon>Pooideae</taxon>
        <taxon>Poodae</taxon>
        <taxon>Poeae</taxon>
        <taxon>Poeae Chloroplast Group 2 (Poeae type)</taxon>
        <taxon>Loliodinae</taxon>
        <taxon>Loliinae</taxon>
        <taxon>Lolium</taxon>
    </lineage>
</organism>
<comment type="similarity">
    <text evidence="10">Belongs to the Ca(2+):cation antiporter (CaCA) (TC 2.A.19) family. Cation/calcium exchanger (CCX) subfamily.</text>
</comment>
<evidence type="ECO:0000256" key="8">
    <source>
        <dbReference type="ARBA" id="ARBA00023136"/>
    </source>
</evidence>
<evidence type="ECO:0000256" key="5">
    <source>
        <dbReference type="ARBA" id="ARBA00022692"/>
    </source>
</evidence>
<feature type="transmembrane region" description="Helical" evidence="11">
    <location>
        <begin position="117"/>
        <end position="139"/>
    </location>
</feature>
<dbReference type="GO" id="GO:0006813">
    <property type="term" value="P:potassium ion transport"/>
    <property type="evidence" value="ECO:0007669"/>
    <property type="project" value="UniProtKB-KW"/>
</dbReference>
<comment type="subcellular location">
    <subcellularLocation>
        <location evidence="1">Membrane</location>
        <topology evidence="1">Multi-pass membrane protein</topology>
    </subcellularLocation>
</comment>
<evidence type="ECO:0000256" key="12">
    <source>
        <dbReference type="SAM" id="SignalP"/>
    </source>
</evidence>
<feature type="transmembrane region" description="Helical" evidence="11">
    <location>
        <begin position="399"/>
        <end position="415"/>
    </location>
</feature>
<evidence type="ECO:0000256" key="6">
    <source>
        <dbReference type="ARBA" id="ARBA00022989"/>
    </source>
</evidence>
<protein>
    <recommendedName>
        <fullName evidence="13">Sodium/calcium exchanger membrane region domain-containing protein</fullName>
    </recommendedName>
</protein>
<feature type="chain" id="PRO_5041957622" description="Sodium/calcium exchanger membrane region domain-containing protein" evidence="12">
    <location>
        <begin position="34"/>
        <end position="627"/>
    </location>
</feature>
<gene>
    <name evidence="14" type="ORF">QYE76_017420</name>
</gene>
<evidence type="ECO:0000256" key="9">
    <source>
        <dbReference type="ARBA" id="ARBA00023201"/>
    </source>
</evidence>